<proteinExistence type="predicted"/>
<sequence>MPYGDCEMRLQRIDIRVHVQDDDVNMFGGWGNSGRITDVGARGPEKGEAGARGFLSPLPVSSNPDSNLSMVQPDEHLGPCSRVVERLG</sequence>
<name>A0A0D9YE78_9ORYZ</name>
<dbReference type="EnsemblPlants" id="OGLUM01G33140.1">
    <property type="protein sequence ID" value="OGLUM01G33140.1"/>
    <property type="gene ID" value="OGLUM01G33140"/>
</dbReference>
<feature type="compositionally biased region" description="Polar residues" evidence="1">
    <location>
        <begin position="59"/>
        <end position="70"/>
    </location>
</feature>
<reference evidence="2" key="3">
    <citation type="submission" date="2018-05" db="EMBL/GenBank/DDBJ databases">
        <title>OgluRS3 (Oryza glumaepatula Reference Sequence Version 3).</title>
        <authorList>
            <person name="Zhang J."/>
            <person name="Kudrna D."/>
            <person name="Lee S."/>
            <person name="Talag J."/>
            <person name="Welchert J."/>
            <person name="Wing R.A."/>
        </authorList>
    </citation>
    <scope>NUCLEOTIDE SEQUENCE [LARGE SCALE GENOMIC DNA]</scope>
</reference>
<dbReference type="HOGENOM" id="CLU_2472738_0_0_1"/>
<evidence type="ECO:0000256" key="1">
    <source>
        <dbReference type="SAM" id="MobiDB-lite"/>
    </source>
</evidence>
<accession>A0A0D9YE78</accession>
<organism evidence="2">
    <name type="scientific">Oryza glumipatula</name>
    <dbReference type="NCBI Taxonomy" id="40148"/>
    <lineage>
        <taxon>Eukaryota</taxon>
        <taxon>Viridiplantae</taxon>
        <taxon>Streptophyta</taxon>
        <taxon>Embryophyta</taxon>
        <taxon>Tracheophyta</taxon>
        <taxon>Spermatophyta</taxon>
        <taxon>Magnoliopsida</taxon>
        <taxon>Liliopsida</taxon>
        <taxon>Poales</taxon>
        <taxon>Poaceae</taxon>
        <taxon>BOP clade</taxon>
        <taxon>Oryzoideae</taxon>
        <taxon>Oryzeae</taxon>
        <taxon>Oryzinae</taxon>
        <taxon>Oryza</taxon>
    </lineage>
</organism>
<feature type="region of interest" description="Disordered" evidence="1">
    <location>
        <begin position="33"/>
        <end position="80"/>
    </location>
</feature>
<evidence type="ECO:0000313" key="2">
    <source>
        <dbReference type="EnsemblPlants" id="OGLUM01G33140.1"/>
    </source>
</evidence>
<dbReference type="Gramene" id="OGLUM01G33140.1">
    <property type="protein sequence ID" value="OGLUM01G33140.1"/>
    <property type="gene ID" value="OGLUM01G33140"/>
</dbReference>
<protein>
    <submittedName>
        <fullName evidence="2">Uncharacterized protein</fullName>
    </submittedName>
</protein>
<reference evidence="2" key="1">
    <citation type="submission" date="2013-08" db="EMBL/GenBank/DDBJ databases">
        <title>Oryza genome evolution.</title>
        <authorList>
            <person name="Wing R.A."/>
            <person name="Panaud O."/>
            <person name="Oliveira A.C."/>
        </authorList>
    </citation>
    <scope>NUCLEOTIDE SEQUENCE</scope>
</reference>
<dbReference type="Proteomes" id="UP000026961">
    <property type="component" value="Chromosome 1"/>
</dbReference>
<evidence type="ECO:0000313" key="3">
    <source>
        <dbReference type="Proteomes" id="UP000026961"/>
    </source>
</evidence>
<reference evidence="2" key="2">
    <citation type="submission" date="2015-04" db="UniProtKB">
        <authorList>
            <consortium name="EnsemblPlants"/>
        </authorList>
    </citation>
    <scope>IDENTIFICATION</scope>
</reference>
<dbReference type="AlphaFoldDB" id="A0A0D9YE78"/>
<keyword evidence="3" id="KW-1185">Reference proteome</keyword>